<dbReference type="Gene3D" id="3.40.50.1110">
    <property type="entry name" value="SGNH hydrolase"/>
    <property type="match status" value="1"/>
</dbReference>
<dbReference type="NCBIfam" id="NF035944">
    <property type="entry name" value="PEPxxWA-CTERM"/>
    <property type="match status" value="1"/>
</dbReference>
<gene>
    <name evidence="4" type="ORF">FHT02_004363</name>
</gene>
<comment type="caution">
    <text evidence="4">The sequence shown here is derived from an EMBL/GenBank/DDBJ whole genome shotgun (WGS) entry which is preliminary data.</text>
</comment>
<reference evidence="4 5" key="1">
    <citation type="submission" date="2020-08" db="EMBL/GenBank/DDBJ databases">
        <title>Genomic Encyclopedia of Type Strains, Phase IV (KMG-IV): sequencing the most valuable type-strain genomes for metagenomic binning, comparative biology and taxonomic classification.</title>
        <authorList>
            <person name="Goeker M."/>
        </authorList>
    </citation>
    <scope>NUCLEOTIDE SEQUENCE [LARGE SCALE GENOMIC DNA]</scope>
    <source>
        <strain evidence="4 5">DSM 26736</strain>
    </source>
</reference>
<dbReference type="NCBIfam" id="TIGR02595">
    <property type="entry name" value="PEP_CTERM"/>
    <property type="match status" value="1"/>
</dbReference>
<keyword evidence="1" id="KW-0378">Hydrolase</keyword>
<dbReference type="GO" id="GO:0016788">
    <property type="term" value="F:hydrolase activity, acting on ester bonds"/>
    <property type="evidence" value="ECO:0007669"/>
    <property type="project" value="InterPro"/>
</dbReference>
<sequence length="325" mass="34441">MGWIYALGILGTLAANPAVAERDTARFTSLTVFGDSLVDAGNLYVANGGIRPDPALGYFQNRFTNGYDYPDLLSLDLFGVPTTPSLLGGSNFAFGGARIVDTGDAIPDLRAQLNAFLLSGQALDPNGLYMVNFGGNDVFGAHGVFGEEGAIGTFPDTSSYLRAAAEQYVAGVQTLNDLGARNIFMTDFPLAGDPFTTEANGYLNAALGNLSLNTDTDLFFYSISDLYHRAQTDPSSLGLPPQRLDISCVEAGAQSTGCAGYFSFDGVHPTAAIQAAGYRELDQQFGLTAVQAVPEPTTWLMMIAGFGAIAASLRYRRRSTRTLAT</sequence>
<dbReference type="InterPro" id="IPR001087">
    <property type="entry name" value="GDSL"/>
</dbReference>
<organism evidence="4 5">
    <name type="scientific">Sphingomonas xinjiangensis</name>
    <dbReference type="NCBI Taxonomy" id="643568"/>
    <lineage>
        <taxon>Bacteria</taxon>
        <taxon>Pseudomonadati</taxon>
        <taxon>Pseudomonadota</taxon>
        <taxon>Alphaproteobacteria</taxon>
        <taxon>Sphingomonadales</taxon>
        <taxon>Sphingomonadaceae</taxon>
        <taxon>Sphingomonas</taxon>
    </lineage>
</organism>
<evidence type="ECO:0000256" key="1">
    <source>
        <dbReference type="ARBA" id="ARBA00022801"/>
    </source>
</evidence>
<feature type="domain" description="Ice-binding protein C-terminal" evidence="3">
    <location>
        <begin position="292"/>
        <end position="317"/>
    </location>
</feature>
<feature type="signal peptide" evidence="2">
    <location>
        <begin position="1"/>
        <end position="20"/>
    </location>
</feature>
<dbReference type="InterPro" id="IPR036514">
    <property type="entry name" value="SGNH_hydro_sf"/>
</dbReference>
<dbReference type="PANTHER" id="PTHR45648:SF99">
    <property type="entry name" value="OS02G0740400 PROTEIN"/>
    <property type="match status" value="1"/>
</dbReference>
<dbReference type="Pfam" id="PF00657">
    <property type="entry name" value="Lipase_GDSL"/>
    <property type="match status" value="1"/>
</dbReference>
<keyword evidence="2" id="KW-0732">Signal</keyword>
<dbReference type="RefSeq" id="WP_184092118.1">
    <property type="nucleotide sequence ID" value="NZ_JACIJF010000044.1"/>
</dbReference>
<evidence type="ECO:0000259" key="3">
    <source>
        <dbReference type="Pfam" id="PF07589"/>
    </source>
</evidence>
<dbReference type="Pfam" id="PF07589">
    <property type="entry name" value="PEP-CTERM"/>
    <property type="match status" value="1"/>
</dbReference>
<dbReference type="SUPFAM" id="SSF52266">
    <property type="entry name" value="SGNH hydrolase"/>
    <property type="match status" value="1"/>
</dbReference>
<name>A0A840YTU5_9SPHN</name>
<protein>
    <submittedName>
        <fullName evidence="4">Phospholipase/lecithinase/hemolysin</fullName>
    </submittedName>
</protein>
<accession>A0A840YTU5</accession>
<feature type="chain" id="PRO_5032728036" evidence="2">
    <location>
        <begin position="21"/>
        <end position="325"/>
    </location>
</feature>
<proteinExistence type="predicted"/>
<evidence type="ECO:0000313" key="4">
    <source>
        <dbReference type="EMBL" id="MBB5713100.1"/>
    </source>
</evidence>
<dbReference type="Proteomes" id="UP000527143">
    <property type="component" value="Unassembled WGS sequence"/>
</dbReference>
<dbReference type="AlphaFoldDB" id="A0A840YTU5"/>
<evidence type="ECO:0000256" key="2">
    <source>
        <dbReference type="SAM" id="SignalP"/>
    </source>
</evidence>
<dbReference type="InterPro" id="IPR051058">
    <property type="entry name" value="GDSL_Est/Lipase"/>
</dbReference>
<keyword evidence="5" id="KW-1185">Reference proteome</keyword>
<evidence type="ECO:0000313" key="5">
    <source>
        <dbReference type="Proteomes" id="UP000527143"/>
    </source>
</evidence>
<dbReference type="InterPro" id="IPR013424">
    <property type="entry name" value="Ice-binding_C"/>
</dbReference>
<dbReference type="PANTHER" id="PTHR45648">
    <property type="entry name" value="GDSL LIPASE/ACYLHYDROLASE FAMILY PROTEIN (AFU_ORTHOLOGUE AFUA_4G14700)"/>
    <property type="match status" value="1"/>
</dbReference>
<dbReference type="EMBL" id="JACIJF010000044">
    <property type="protein sequence ID" value="MBB5713100.1"/>
    <property type="molecule type" value="Genomic_DNA"/>
</dbReference>